<dbReference type="PRINTS" id="PR00411">
    <property type="entry name" value="PNDRDTASEI"/>
</dbReference>
<dbReference type="Gene3D" id="3.50.50.60">
    <property type="entry name" value="FAD/NAD(P)-binding domain"/>
    <property type="match status" value="1"/>
</dbReference>
<dbReference type="GO" id="GO:0016628">
    <property type="term" value="F:oxidoreductase activity, acting on the CH-CH group of donors, NAD or NADP as acceptor"/>
    <property type="evidence" value="ECO:0007669"/>
    <property type="project" value="InterPro"/>
</dbReference>
<gene>
    <name evidence="2" type="ORF">MNBD_ACTINO02-678</name>
</gene>
<keyword evidence="2" id="KW-0560">Oxidoreductase</keyword>
<feature type="domain" description="FAD-binding" evidence="1">
    <location>
        <begin position="9"/>
        <end position="178"/>
    </location>
</feature>
<proteinExistence type="predicted"/>
<dbReference type="InterPro" id="IPR002938">
    <property type="entry name" value="FAD-bd"/>
</dbReference>
<keyword evidence="2" id="KW-0830">Ubiquinone</keyword>
<dbReference type="Pfam" id="PF01494">
    <property type="entry name" value="FAD_binding_3"/>
    <property type="match status" value="1"/>
</dbReference>
<dbReference type="InterPro" id="IPR011777">
    <property type="entry name" value="Geranylgeranyl_Rdtase_fam"/>
</dbReference>
<name>A0A3B0SYF8_9ZZZZ</name>
<dbReference type="GO" id="GO:0004174">
    <property type="term" value="F:electron-transferring-flavoprotein dehydrogenase activity"/>
    <property type="evidence" value="ECO:0007669"/>
    <property type="project" value="UniProtKB-EC"/>
</dbReference>
<dbReference type="EMBL" id="UOEK01000612">
    <property type="protein sequence ID" value="VAW09600.1"/>
    <property type="molecule type" value="Genomic_DNA"/>
</dbReference>
<organism evidence="2">
    <name type="scientific">hydrothermal vent metagenome</name>
    <dbReference type="NCBI Taxonomy" id="652676"/>
    <lineage>
        <taxon>unclassified sequences</taxon>
        <taxon>metagenomes</taxon>
        <taxon>ecological metagenomes</taxon>
    </lineage>
</organism>
<dbReference type="PANTHER" id="PTHR42685:SF22">
    <property type="entry name" value="CONDITIONED MEDIUM FACTOR RECEPTOR 1"/>
    <property type="match status" value="1"/>
</dbReference>
<dbReference type="InterPro" id="IPR050407">
    <property type="entry name" value="Geranylgeranyl_reductase"/>
</dbReference>
<protein>
    <submittedName>
        <fullName evidence="2">Electron transfer flavoprotein-ubiquinone oxidoreductase</fullName>
        <ecNumber evidence="2">1.5.5.1</ecNumber>
    </submittedName>
</protein>
<dbReference type="EC" id="1.5.5.1" evidence="2"/>
<dbReference type="InterPro" id="IPR036188">
    <property type="entry name" value="FAD/NAD-bd_sf"/>
</dbReference>
<evidence type="ECO:0000313" key="2">
    <source>
        <dbReference type="EMBL" id="VAW09600.1"/>
    </source>
</evidence>
<sequence length="283" mass="30710">MSTSVSHPDVLVVGGGPGGCAAGYWLARKGVSALVVEKKTYPREKTCGDGLTPRAIKQLLDMDFDFSVPQIHRIKGLRAYAGDLMLEMPWPERTSYPNWGASIRRSDLDGAVAHLAEKQGAEVRQATEAIAVVEDKRLVGVDLKSADGAVERVFPRVVVIADGSLSRFGRALSTERRKDYPFALAVRTYYESPNSADEYIESQLDIRDVRGRSLPSYGWVFPLGDGTINVGVGALSTFKGWKDVNTSHMLEAYVAGLPDHWKVSGVDALQPATGGKLPMAMSV</sequence>
<dbReference type="AlphaFoldDB" id="A0A3B0SYF8"/>
<evidence type="ECO:0000259" key="1">
    <source>
        <dbReference type="Pfam" id="PF01494"/>
    </source>
</evidence>
<dbReference type="SUPFAM" id="SSF51905">
    <property type="entry name" value="FAD/NAD(P)-binding domain"/>
    <property type="match status" value="1"/>
</dbReference>
<reference evidence="2" key="1">
    <citation type="submission" date="2018-06" db="EMBL/GenBank/DDBJ databases">
        <authorList>
            <person name="Zhirakovskaya E."/>
        </authorList>
    </citation>
    <scope>NUCLEOTIDE SEQUENCE</scope>
</reference>
<feature type="non-terminal residue" evidence="2">
    <location>
        <position position="283"/>
    </location>
</feature>
<dbReference type="NCBIfam" id="TIGR02032">
    <property type="entry name" value="GG-red-SF"/>
    <property type="match status" value="1"/>
</dbReference>
<dbReference type="GO" id="GO:0071949">
    <property type="term" value="F:FAD binding"/>
    <property type="evidence" value="ECO:0007669"/>
    <property type="project" value="InterPro"/>
</dbReference>
<accession>A0A3B0SYF8</accession>
<dbReference type="PANTHER" id="PTHR42685">
    <property type="entry name" value="GERANYLGERANYL DIPHOSPHATE REDUCTASE"/>
    <property type="match status" value="1"/>
</dbReference>